<protein>
    <submittedName>
        <fullName evidence="1">Uncharacterized protein</fullName>
    </submittedName>
</protein>
<sequence length="114" mass="13121">MHFCCHQLHLLRRLPCTSVSHHSHNFWQTSNSQSIAFLEASIADFWGHYILAGSVSSNNCFLIVNHTLLSCPLLQTCIWTCTFHWEPSRIKNSKFLIAAHLCLLWPYDLSATLH</sequence>
<organism evidence="1 2">
    <name type="scientific">Diphasiastrum complanatum</name>
    <name type="common">Issler's clubmoss</name>
    <name type="synonym">Lycopodium complanatum</name>
    <dbReference type="NCBI Taxonomy" id="34168"/>
    <lineage>
        <taxon>Eukaryota</taxon>
        <taxon>Viridiplantae</taxon>
        <taxon>Streptophyta</taxon>
        <taxon>Embryophyta</taxon>
        <taxon>Tracheophyta</taxon>
        <taxon>Lycopodiopsida</taxon>
        <taxon>Lycopodiales</taxon>
        <taxon>Lycopodiaceae</taxon>
        <taxon>Lycopodioideae</taxon>
        <taxon>Diphasiastrum</taxon>
    </lineage>
</organism>
<proteinExistence type="predicted"/>
<evidence type="ECO:0000313" key="1">
    <source>
        <dbReference type="EMBL" id="KAJ7553202.1"/>
    </source>
</evidence>
<evidence type="ECO:0000313" key="2">
    <source>
        <dbReference type="Proteomes" id="UP001162992"/>
    </source>
</evidence>
<dbReference type="EMBL" id="CM055097">
    <property type="protein sequence ID" value="KAJ7553202.1"/>
    <property type="molecule type" value="Genomic_DNA"/>
</dbReference>
<dbReference type="Proteomes" id="UP001162992">
    <property type="component" value="Chromosome 6"/>
</dbReference>
<comment type="caution">
    <text evidence="1">The sequence shown here is derived from an EMBL/GenBank/DDBJ whole genome shotgun (WGS) entry which is preliminary data.</text>
</comment>
<accession>A0ACC2DGT3</accession>
<keyword evidence="2" id="KW-1185">Reference proteome</keyword>
<reference evidence="2" key="1">
    <citation type="journal article" date="2024" name="Proc. Natl. Acad. Sci. U.S.A.">
        <title>Extraordinary preservation of gene collinearity over three hundred million years revealed in homosporous lycophytes.</title>
        <authorList>
            <person name="Li C."/>
            <person name="Wickell D."/>
            <person name="Kuo L.Y."/>
            <person name="Chen X."/>
            <person name="Nie B."/>
            <person name="Liao X."/>
            <person name="Peng D."/>
            <person name="Ji J."/>
            <person name="Jenkins J."/>
            <person name="Williams M."/>
            <person name="Shu S."/>
            <person name="Plott C."/>
            <person name="Barry K."/>
            <person name="Rajasekar S."/>
            <person name="Grimwood J."/>
            <person name="Han X."/>
            <person name="Sun S."/>
            <person name="Hou Z."/>
            <person name="He W."/>
            <person name="Dai G."/>
            <person name="Sun C."/>
            <person name="Schmutz J."/>
            <person name="Leebens-Mack J.H."/>
            <person name="Li F.W."/>
            <person name="Wang L."/>
        </authorList>
    </citation>
    <scope>NUCLEOTIDE SEQUENCE [LARGE SCALE GENOMIC DNA]</scope>
    <source>
        <strain evidence="2">cv. PW_Plant_1</strain>
    </source>
</reference>
<gene>
    <name evidence="1" type="ORF">O6H91_06G087700</name>
</gene>
<name>A0ACC2DGT3_DIPCM</name>